<keyword evidence="1" id="KW-1133">Transmembrane helix</keyword>
<reference evidence="3" key="2">
    <citation type="submission" date="2015-01" db="EMBL/GenBank/DDBJ databases">
        <title>Evolutionary Origins and Diversification of the Mycorrhizal Mutualists.</title>
        <authorList>
            <consortium name="DOE Joint Genome Institute"/>
            <consortium name="Mycorrhizal Genomics Consortium"/>
            <person name="Kohler A."/>
            <person name="Kuo A."/>
            <person name="Nagy L.G."/>
            <person name="Floudas D."/>
            <person name="Copeland A."/>
            <person name="Barry K.W."/>
            <person name="Cichocki N."/>
            <person name="Veneault-Fourrey C."/>
            <person name="LaButti K."/>
            <person name="Lindquist E.A."/>
            <person name="Lipzen A."/>
            <person name="Lundell T."/>
            <person name="Morin E."/>
            <person name="Murat C."/>
            <person name="Riley R."/>
            <person name="Ohm R."/>
            <person name="Sun H."/>
            <person name="Tunlid A."/>
            <person name="Henrissat B."/>
            <person name="Grigoriev I.V."/>
            <person name="Hibbett D.S."/>
            <person name="Martin F."/>
        </authorList>
    </citation>
    <scope>NUCLEOTIDE SEQUENCE [LARGE SCALE GENOMIC DNA]</scope>
    <source>
        <strain evidence="3">MUT 4182</strain>
    </source>
</reference>
<organism evidence="2 3">
    <name type="scientific">Tulasnella calospora MUT 4182</name>
    <dbReference type="NCBI Taxonomy" id="1051891"/>
    <lineage>
        <taxon>Eukaryota</taxon>
        <taxon>Fungi</taxon>
        <taxon>Dikarya</taxon>
        <taxon>Basidiomycota</taxon>
        <taxon>Agaricomycotina</taxon>
        <taxon>Agaricomycetes</taxon>
        <taxon>Cantharellales</taxon>
        <taxon>Tulasnellaceae</taxon>
        <taxon>Tulasnella</taxon>
    </lineage>
</organism>
<evidence type="ECO:0000313" key="3">
    <source>
        <dbReference type="Proteomes" id="UP000054248"/>
    </source>
</evidence>
<feature type="transmembrane region" description="Helical" evidence="1">
    <location>
        <begin position="39"/>
        <end position="58"/>
    </location>
</feature>
<evidence type="ECO:0000256" key="1">
    <source>
        <dbReference type="SAM" id="Phobius"/>
    </source>
</evidence>
<dbReference type="EMBL" id="KN822968">
    <property type="protein sequence ID" value="KIO30851.1"/>
    <property type="molecule type" value="Genomic_DNA"/>
</dbReference>
<keyword evidence="1" id="KW-0472">Membrane</keyword>
<sequence length="125" mass="14075">MDKLYPPSVISRRGPISIIKRPRADCSLGSTLEAFFGNFPLASFFVLTFPLLLATRAATFVSTRSVFSLFTLVDNPPLFSSFLPASSHVLVLWTFYFRIYDSFGLEWTTMPRTHPSAPFSPFLDV</sequence>
<accession>A0A0C3QQP3</accession>
<protein>
    <submittedName>
        <fullName evidence="2">Uncharacterized protein</fullName>
    </submittedName>
</protein>
<dbReference type="Proteomes" id="UP000054248">
    <property type="component" value="Unassembled WGS sequence"/>
</dbReference>
<keyword evidence="1" id="KW-0812">Transmembrane</keyword>
<reference evidence="2 3" key="1">
    <citation type="submission" date="2014-04" db="EMBL/GenBank/DDBJ databases">
        <authorList>
            <consortium name="DOE Joint Genome Institute"/>
            <person name="Kuo A."/>
            <person name="Girlanda M."/>
            <person name="Perotto S."/>
            <person name="Kohler A."/>
            <person name="Nagy L.G."/>
            <person name="Floudas D."/>
            <person name="Copeland A."/>
            <person name="Barry K.W."/>
            <person name="Cichocki N."/>
            <person name="Veneault-Fourrey C."/>
            <person name="LaButti K."/>
            <person name="Lindquist E.A."/>
            <person name="Lipzen A."/>
            <person name="Lundell T."/>
            <person name="Morin E."/>
            <person name="Murat C."/>
            <person name="Sun H."/>
            <person name="Tunlid A."/>
            <person name="Henrissat B."/>
            <person name="Grigoriev I.V."/>
            <person name="Hibbett D.S."/>
            <person name="Martin F."/>
            <person name="Nordberg H.P."/>
            <person name="Cantor M.N."/>
            <person name="Hua S.X."/>
        </authorList>
    </citation>
    <scope>NUCLEOTIDE SEQUENCE [LARGE SCALE GENOMIC DNA]</scope>
    <source>
        <strain evidence="2 3">MUT 4182</strain>
    </source>
</reference>
<name>A0A0C3QQP3_9AGAM</name>
<dbReference type="HOGENOM" id="CLU_1994291_0_0_1"/>
<keyword evidence="3" id="KW-1185">Reference proteome</keyword>
<feature type="transmembrane region" description="Helical" evidence="1">
    <location>
        <begin position="78"/>
        <end position="97"/>
    </location>
</feature>
<gene>
    <name evidence="2" type="ORF">M407DRAFT_242072</name>
</gene>
<dbReference type="AlphaFoldDB" id="A0A0C3QQP3"/>
<evidence type="ECO:0000313" key="2">
    <source>
        <dbReference type="EMBL" id="KIO30851.1"/>
    </source>
</evidence>
<proteinExistence type="predicted"/>